<dbReference type="Pfam" id="PF01180">
    <property type="entry name" value="DHO_dh"/>
    <property type="match status" value="1"/>
</dbReference>
<evidence type="ECO:0000256" key="11">
    <source>
        <dbReference type="ARBA" id="ARBA00023002"/>
    </source>
</evidence>
<dbReference type="NCBIfam" id="TIGR01036">
    <property type="entry name" value="pyrD_sub2"/>
    <property type="match status" value="1"/>
</dbReference>
<evidence type="ECO:0000256" key="5">
    <source>
        <dbReference type="ARBA" id="ARBA00005359"/>
    </source>
</evidence>
<comment type="caution">
    <text evidence="16">The sequence shown here is derived from an EMBL/GenBank/DDBJ whole genome shotgun (WGS) entry which is preliminary data.</text>
</comment>
<evidence type="ECO:0000256" key="12">
    <source>
        <dbReference type="ARBA" id="ARBA00023136"/>
    </source>
</evidence>
<comment type="cofactor">
    <cofactor evidence="1">
        <name>FMN</name>
        <dbReference type="ChEBI" id="CHEBI:58210"/>
    </cofactor>
</comment>
<evidence type="ECO:0000256" key="8">
    <source>
        <dbReference type="ARBA" id="ARBA00022630"/>
    </source>
</evidence>
<comment type="function">
    <text evidence="2">Catalyzes the conversion of dihydroorotate to orotate with quinone as electron acceptor.</text>
</comment>
<dbReference type="InterPro" id="IPR005720">
    <property type="entry name" value="Dihydroorotate_DH_cat"/>
</dbReference>
<evidence type="ECO:0000256" key="2">
    <source>
        <dbReference type="ARBA" id="ARBA00003125"/>
    </source>
</evidence>
<evidence type="ECO:0000256" key="7">
    <source>
        <dbReference type="ARBA" id="ARBA00018366"/>
    </source>
</evidence>
<reference evidence="16" key="1">
    <citation type="journal article" date="2014" name="Int. J. Syst. Evol. Microbiol.">
        <title>Complete genome sequence of Corynebacterium casei LMG S-19264T (=DSM 44701T), isolated from a smear-ripened cheese.</title>
        <authorList>
            <consortium name="US DOE Joint Genome Institute (JGI-PGF)"/>
            <person name="Walter F."/>
            <person name="Albersmeier A."/>
            <person name="Kalinowski J."/>
            <person name="Ruckert C."/>
        </authorList>
    </citation>
    <scope>NUCLEOTIDE SEQUENCE</scope>
    <source>
        <strain evidence="16">KCTC 42651</strain>
    </source>
</reference>
<dbReference type="NCBIfam" id="NF003652">
    <property type="entry name" value="PRK05286.2-5"/>
    <property type="match status" value="1"/>
</dbReference>
<accession>A0A919CPX8</accession>
<dbReference type="InterPro" id="IPR005719">
    <property type="entry name" value="Dihydroorotate_DH_2"/>
</dbReference>
<dbReference type="Proteomes" id="UP000630353">
    <property type="component" value="Unassembled WGS sequence"/>
</dbReference>
<reference evidence="16" key="2">
    <citation type="submission" date="2020-09" db="EMBL/GenBank/DDBJ databases">
        <authorList>
            <person name="Sun Q."/>
            <person name="Kim S."/>
        </authorList>
    </citation>
    <scope>NUCLEOTIDE SEQUENCE</scope>
    <source>
        <strain evidence="16">KCTC 42651</strain>
    </source>
</reference>
<evidence type="ECO:0000259" key="15">
    <source>
        <dbReference type="Pfam" id="PF01180"/>
    </source>
</evidence>
<keyword evidence="9" id="KW-0288">FMN</keyword>
<evidence type="ECO:0000256" key="3">
    <source>
        <dbReference type="ARBA" id="ARBA00004370"/>
    </source>
</evidence>
<dbReference type="SUPFAM" id="SSF51395">
    <property type="entry name" value="FMN-linked oxidoreductases"/>
    <property type="match status" value="1"/>
</dbReference>
<feature type="domain" description="Dihydroorotate dehydrogenase catalytic" evidence="15">
    <location>
        <begin position="44"/>
        <end position="335"/>
    </location>
</feature>
<dbReference type="GO" id="GO:0006207">
    <property type="term" value="P:'de novo' pyrimidine nucleobase biosynthetic process"/>
    <property type="evidence" value="ECO:0007669"/>
    <property type="project" value="UniProtKB-UniRule"/>
</dbReference>
<evidence type="ECO:0000256" key="4">
    <source>
        <dbReference type="ARBA" id="ARBA00005161"/>
    </source>
</evidence>
<evidence type="ECO:0000256" key="6">
    <source>
        <dbReference type="ARBA" id="ARBA00012791"/>
    </source>
</evidence>
<comment type="similarity">
    <text evidence="5">Belongs to the dihydroorotate dehydrogenase family. Type 2 subfamily.</text>
</comment>
<evidence type="ECO:0000256" key="14">
    <source>
        <dbReference type="NCBIfam" id="TIGR01036"/>
    </source>
</evidence>
<evidence type="ECO:0000313" key="17">
    <source>
        <dbReference type="Proteomes" id="UP000630353"/>
    </source>
</evidence>
<evidence type="ECO:0000256" key="1">
    <source>
        <dbReference type="ARBA" id="ARBA00001917"/>
    </source>
</evidence>
<dbReference type="PROSITE" id="PS00911">
    <property type="entry name" value="DHODEHASE_1"/>
    <property type="match status" value="1"/>
</dbReference>
<gene>
    <name evidence="16" type="ORF">GCM10017083_28210</name>
</gene>
<dbReference type="NCBIfam" id="NF003645">
    <property type="entry name" value="PRK05286.1-2"/>
    <property type="match status" value="1"/>
</dbReference>
<dbReference type="InterPro" id="IPR013785">
    <property type="entry name" value="Aldolase_TIM"/>
</dbReference>
<dbReference type="RefSeq" id="WP_189990666.1">
    <property type="nucleotide sequence ID" value="NZ_BMZS01000006.1"/>
</dbReference>
<name>A0A919CPX8_9PROT</name>
<organism evidence="16 17">
    <name type="scientific">Thalassobaculum fulvum</name>
    <dbReference type="NCBI Taxonomy" id="1633335"/>
    <lineage>
        <taxon>Bacteria</taxon>
        <taxon>Pseudomonadati</taxon>
        <taxon>Pseudomonadota</taxon>
        <taxon>Alphaproteobacteria</taxon>
        <taxon>Rhodospirillales</taxon>
        <taxon>Thalassobaculaceae</taxon>
        <taxon>Thalassobaculum</taxon>
    </lineage>
</organism>
<dbReference type="GO" id="GO:0016020">
    <property type="term" value="C:membrane"/>
    <property type="evidence" value="ECO:0007669"/>
    <property type="project" value="UniProtKB-SubCell"/>
</dbReference>
<keyword evidence="11" id="KW-0560">Oxidoreductase</keyword>
<dbReference type="AlphaFoldDB" id="A0A919CPX8"/>
<comment type="subcellular location">
    <subcellularLocation>
        <location evidence="3">Membrane</location>
    </subcellularLocation>
</comment>
<sequence>MTLFDLAMPAMRCLDPETAHRLTVRTLAAGFGPVDRSPVPAGLGQRVFGLDFPHPVCLAAGFDKSAECWRALLRLGVGAVEVGTVTPRPQAGNPRPRLFRLPQDRAVINRNGFNNDGLEAAAARLARRDPRSGIVGINIGANKDTADPVDDYAYGMRMLAPLADYVTINVSSPNTPGLRDLQGEGQLGRLLTAALQARGEACGETAPPVLLKIAPDLADGQLEAIVGTAVERGVDGLIVSNTTIARPESLQSAARGEAGGLSGRPLFAPSTRVLARAYRAAAGRLPLVGVGGIEDGATAYAKIRAGARLVQLYTALVYKGPGLFHRIRDELAGLMAADGLARIEDAVGLDAERLAHD</sequence>
<comment type="pathway">
    <text evidence="4">Pyrimidine metabolism; UMP biosynthesis via de novo pathway; orotate from (S)-dihydroorotate (quinone route): step 1/1.</text>
</comment>
<dbReference type="GO" id="GO:0106430">
    <property type="term" value="F:dihydroorotate dehydrogenase (quinone) activity"/>
    <property type="evidence" value="ECO:0007669"/>
    <property type="project" value="UniProtKB-EC"/>
</dbReference>
<dbReference type="InterPro" id="IPR050074">
    <property type="entry name" value="DHO_dehydrogenase"/>
</dbReference>
<dbReference type="Gene3D" id="3.20.20.70">
    <property type="entry name" value="Aldolase class I"/>
    <property type="match status" value="1"/>
</dbReference>
<protein>
    <recommendedName>
        <fullName evidence="7 14">Dihydroorotate dehydrogenase (quinone)</fullName>
        <ecNumber evidence="6 14">1.3.5.2</ecNumber>
    </recommendedName>
</protein>
<keyword evidence="8" id="KW-0285">Flavoprotein</keyword>
<dbReference type="CDD" id="cd04738">
    <property type="entry name" value="DHOD_2_like"/>
    <property type="match status" value="1"/>
</dbReference>
<dbReference type="EMBL" id="BMZS01000006">
    <property type="protein sequence ID" value="GHD52614.1"/>
    <property type="molecule type" value="Genomic_DNA"/>
</dbReference>
<evidence type="ECO:0000313" key="16">
    <source>
        <dbReference type="EMBL" id="GHD52614.1"/>
    </source>
</evidence>
<dbReference type="EC" id="1.3.5.2" evidence="6 14"/>
<keyword evidence="12" id="KW-0472">Membrane</keyword>
<keyword evidence="17" id="KW-1185">Reference proteome</keyword>
<dbReference type="InterPro" id="IPR001295">
    <property type="entry name" value="Dihydroorotate_DH_CS"/>
</dbReference>
<evidence type="ECO:0000256" key="9">
    <source>
        <dbReference type="ARBA" id="ARBA00022643"/>
    </source>
</evidence>
<dbReference type="GO" id="GO:0005737">
    <property type="term" value="C:cytoplasm"/>
    <property type="evidence" value="ECO:0007669"/>
    <property type="project" value="InterPro"/>
</dbReference>
<dbReference type="PROSITE" id="PS00912">
    <property type="entry name" value="DHODEHASE_2"/>
    <property type="match status" value="1"/>
</dbReference>
<keyword evidence="10" id="KW-0665">Pyrimidine biosynthesis</keyword>
<evidence type="ECO:0000256" key="10">
    <source>
        <dbReference type="ARBA" id="ARBA00022975"/>
    </source>
</evidence>
<dbReference type="PANTHER" id="PTHR48109:SF4">
    <property type="entry name" value="DIHYDROOROTATE DEHYDROGENASE (QUINONE), MITOCHONDRIAL"/>
    <property type="match status" value="1"/>
</dbReference>
<proteinExistence type="inferred from homology"/>
<dbReference type="PANTHER" id="PTHR48109">
    <property type="entry name" value="DIHYDROOROTATE DEHYDROGENASE (QUINONE), MITOCHONDRIAL-RELATED"/>
    <property type="match status" value="1"/>
</dbReference>
<evidence type="ECO:0000256" key="13">
    <source>
        <dbReference type="ARBA" id="ARBA00048639"/>
    </source>
</evidence>
<dbReference type="GO" id="GO:0009220">
    <property type="term" value="P:pyrimidine ribonucleotide biosynthetic process"/>
    <property type="evidence" value="ECO:0007669"/>
    <property type="project" value="UniProtKB-UniRule"/>
</dbReference>
<comment type="catalytic activity">
    <reaction evidence="13">
        <text>(S)-dihydroorotate + a quinone = orotate + a quinol</text>
        <dbReference type="Rhea" id="RHEA:30187"/>
        <dbReference type="ChEBI" id="CHEBI:24646"/>
        <dbReference type="ChEBI" id="CHEBI:30839"/>
        <dbReference type="ChEBI" id="CHEBI:30864"/>
        <dbReference type="ChEBI" id="CHEBI:132124"/>
        <dbReference type="EC" id="1.3.5.2"/>
    </reaction>
</comment>